<sequence length="133" mass="15742">MNQNTQSIQALLHKQLQQFKPKQIDAVIRLMEEGNTVPFIARYRKEVTGSLDEVEIREIEEAYAYTTKLEGRKEEIIRLIEEQGKLTDSLQQEIQTATKQQTLEDIYRPYKVKNAQKLLLPKKKDWHRWQIGC</sequence>
<gene>
    <name evidence="2" type="primary">yhgF_2</name>
    <name evidence="2" type="ORF">NCTC10815_01161</name>
</gene>
<dbReference type="SUPFAM" id="SSF158832">
    <property type="entry name" value="Tex N-terminal region-like"/>
    <property type="match status" value="1"/>
</dbReference>
<dbReference type="FunFam" id="1.10.10.650:FF:000001">
    <property type="entry name" value="S1 RNA-binding domain 1"/>
    <property type="match status" value="1"/>
</dbReference>
<protein>
    <submittedName>
        <fullName evidence="2">Tex-like protein N-terminal domain</fullName>
    </submittedName>
</protein>
<dbReference type="InterPro" id="IPR018974">
    <property type="entry name" value="Tex-like_N"/>
</dbReference>
<accession>A0A378ME95</accession>
<dbReference type="EMBL" id="UGPG01000001">
    <property type="protein sequence ID" value="STY43853.1"/>
    <property type="molecule type" value="Genomic_DNA"/>
</dbReference>
<organism evidence="2 3">
    <name type="scientific">Listeria grayi</name>
    <name type="common">Listeria murrayi</name>
    <dbReference type="NCBI Taxonomy" id="1641"/>
    <lineage>
        <taxon>Bacteria</taxon>
        <taxon>Bacillati</taxon>
        <taxon>Bacillota</taxon>
        <taxon>Bacilli</taxon>
        <taxon>Bacillales</taxon>
        <taxon>Listeriaceae</taxon>
        <taxon>Listeria</taxon>
    </lineage>
</organism>
<dbReference type="GO" id="GO:0003735">
    <property type="term" value="F:structural constituent of ribosome"/>
    <property type="evidence" value="ECO:0007669"/>
    <property type="project" value="TreeGrafter"/>
</dbReference>
<dbReference type="Proteomes" id="UP000254879">
    <property type="component" value="Unassembled WGS sequence"/>
</dbReference>
<dbReference type="InterPro" id="IPR050437">
    <property type="entry name" value="Ribos_protein_bS1-like"/>
</dbReference>
<dbReference type="Gene3D" id="1.10.10.650">
    <property type="entry name" value="RuvA domain 2-like"/>
    <property type="match status" value="1"/>
</dbReference>
<dbReference type="Pfam" id="PF09371">
    <property type="entry name" value="Tex_N"/>
    <property type="match status" value="1"/>
</dbReference>
<evidence type="ECO:0000313" key="2">
    <source>
        <dbReference type="EMBL" id="STY43853.1"/>
    </source>
</evidence>
<proteinExistence type="predicted"/>
<name>A0A378ME95_LISGR</name>
<dbReference type="GO" id="GO:0006412">
    <property type="term" value="P:translation"/>
    <property type="evidence" value="ECO:0007669"/>
    <property type="project" value="TreeGrafter"/>
</dbReference>
<dbReference type="AlphaFoldDB" id="A0A378ME95"/>
<dbReference type="PANTHER" id="PTHR10724:SF10">
    <property type="entry name" value="S1 RNA-BINDING DOMAIN-CONTAINING PROTEIN 1"/>
    <property type="match status" value="1"/>
</dbReference>
<evidence type="ECO:0000313" key="3">
    <source>
        <dbReference type="Proteomes" id="UP000254879"/>
    </source>
</evidence>
<dbReference type="PANTHER" id="PTHR10724">
    <property type="entry name" value="30S RIBOSOMAL PROTEIN S1"/>
    <property type="match status" value="1"/>
</dbReference>
<evidence type="ECO:0000259" key="1">
    <source>
        <dbReference type="Pfam" id="PF09371"/>
    </source>
</evidence>
<dbReference type="GO" id="GO:0003729">
    <property type="term" value="F:mRNA binding"/>
    <property type="evidence" value="ECO:0007669"/>
    <property type="project" value="TreeGrafter"/>
</dbReference>
<feature type="domain" description="Tex-like protein N-terminal" evidence="1">
    <location>
        <begin position="7"/>
        <end position="81"/>
    </location>
</feature>
<reference evidence="2 3" key="1">
    <citation type="submission" date="2018-06" db="EMBL/GenBank/DDBJ databases">
        <authorList>
            <consortium name="Pathogen Informatics"/>
            <person name="Doyle S."/>
        </authorList>
    </citation>
    <scope>NUCLEOTIDE SEQUENCE [LARGE SCALE GENOMIC DNA]</scope>
    <source>
        <strain evidence="3">NCTC 10815</strain>
    </source>
</reference>
<dbReference type="InterPro" id="IPR023319">
    <property type="entry name" value="Tex-like_HTH_dom_sf"/>
</dbReference>